<reference evidence="1" key="1">
    <citation type="journal article" date="2015" name="Nature">
        <title>Complex archaea that bridge the gap between prokaryotes and eukaryotes.</title>
        <authorList>
            <person name="Spang A."/>
            <person name="Saw J.H."/>
            <person name="Jorgensen S.L."/>
            <person name="Zaremba-Niedzwiedzka K."/>
            <person name="Martijn J."/>
            <person name="Lind A.E."/>
            <person name="van Eijk R."/>
            <person name="Schleper C."/>
            <person name="Guy L."/>
            <person name="Ettema T.J."/>
        </authorList>
    </citation>
    <scope>NUCLEOTIDE SEQUENCE</scope>
</reference>
<dbReference type="EMBL" id="LAZR01010126">
    <property type="protein sequence ID" value="KKM68684.1"/>
    <property type="molecule type" value="Genomic_DNA"/>
</dbReference>
<accession>A0A0F9JFR9</accession>
<comment type="caution">
    <text evidence="1">The sequence shown here is derived from an EMBL/GenBank/DDBJ whole genome shotgun (WGS) entry which is preliminary data.</text>
</comment>
<proteinExistence type="predicted"/>
<evidence type="ECO:0000313" key="1">
    <source>
        <dbReference type="EMBL" id="KKM68684.1"/>
    </source>
</evidence>
<name>A0A0F9JFR9_9ZZZZ</name>
<sequence length="62" mass="6844">MDNPISEVQEVKYVIKVHGKVVSVPFITHQLAEAQVAHLSTDQQPFAEIVPITSEGKEILFG</sequence>
<protein>
    <submittedName>
        <fullName evidence="1">Uncharacterized protein</fullName>
    </submittedName>
</protein>
<organism evidence="1">
    <name type="scientific">marine sediment metagenome</name>
    <dbReference type="NCBI Taxonomy" id="412755"/>
    <lineage>
        <taxon>unclassified sequences</taxon>
        <taxon>metagenomes</taxon>
        <taxon>ecological metagenomes</taxon>
    </lineage>
</organism>
<gene>
    <name evidence="1" type="ORF">LCGC14_1458460</name>
</gene>
<dbReference type="AlphaFoldDB" id="A0A0F9JFR9"/>